<keyword evidence="2" id="KW-1185">Reference proteome</keyword>
<evidence type="ECO:0000313" key="2">
    <source>
        <dbReference type="Proteomes" id="UP001431313"/>
    </source>
</evidence>
<gene>
    <name evidence="1" type="ORF">NX801_26965</name>
</gene>
<dbReference type="RefSeq" id="WP_258790548.1">
    <property type="nucleotide sequence ID" value="NZ_JANUGQ010000032.1"/>
</dbReference>
<accession>A0ABT2CP45</accession>
<dbReference type="EMBL" id="JANUGQ010000032">
    <property type="protein sequence ID" value="MCS0639217.1"/>
    <property type="molecule type" value="Genomic_DNA"/>
</dbReference>
<dbReference type="Proteomes" id="UP001431313">
    <property type="component" value="Unassembled WGS sequence"/>
</dbReference>
<protein>
    <submittedName>
        <fullName evidence="1">Uncharacterized protein</fullName>
    </submittedName>
</protein>
<comment type="caution">
    <text evidence="1">The sequence shown here is derived from an EMBL/GenBank/DDBJ whole genome shotgun (WGS) entry which is preliminary data.</text>
</comment>
<evidence type="ECO:0000313" key="1">
    <source>
        <dbReference type="EMBL" id="MCS0639217.1"/>
    </source>
</evidence>
<sequence length="60" mass="6899">MIDLSNVVEKGELLVVPYNSARFLRTRAAADQLLDCWPILVNLRSGAVRFGRLEERALWR</sequence>
<name>A0ABT2CP45_9ACTN</name>
<proteinExistence type="predicted"/>
<reference evidence="1" key="1">
    <citation type="submission" date="2022-08" db="EMBL/GenBank/DDBJ databases">
        <authorList>
            <person name="Somphong A."/>
            <person name="Phongsopitanun W."/>
        </authorList>
    </citation>
    <scope>NUCLEOTIDE SEQUENCE</scope>
    <source>
        <strain evidence="1">LP05-1</strain>
    </source>
</reference>
<organism evidence="1 2">
    <name type="scientific">Streptomyces pyxinae</name>
    <dbReference type="NCBI Taxonomy" id="2970734"/>
    <lineage>
        <taxon>Bacteria</taxon>
        <taxon>Bacillati</taxon>
        <taxon>Actinomycetota</taxon>
        <taxon>Actinomycetes</taxon>
        <taxon>Kitasatosporales</taxon>
        <taxon>Streptomycetaceae</taxon>
        <taxon>Streptomyces</taxon>
    </lineage>
</organism>